<dbReference type="InterPro" id="IPR036028">
    <property type="entry name" value="SH3-like_dom_sf"/>
</dbReference>
<evidence type="ECO:0000259" key="7">
    <source>
        <dbReference type="PROSITE" id="PS50002"/>
    </source>
</evidence>
<dbReference type="SMART" id="SM00325">
    <property type="entry name" value="RhoGEF"/>
    <property type="match status" value="1"/>
</dbReference>
<keyword evidence="4" id="KW-0344">Guanine-nucleotide releasing factor</keyword>
<dbReference type="CDD" id="cd11828">
    <property type="entry name" value="SH3_ARHGEF9_like"/>
    <property type="match status" value="1"/>
</dbReference>
<feature type="region of interest" description="Disordered" evidence="6">
    <location>
        <begin position="35"/>
        <end position="115"/>
    </location>
</feature>
<dbReference type="InterPro" id="IPR001452">
    <property type="entry name" value="SH3_domain"/>
</dbReference>
<dbReference type="CDD" id="cd01224">
    <property type="entry name" value="PH_Collybistin_ASEF"/>
    <property type="match status" value="1"/>
</dbReference>
<evidence type="ECO:0000259" key="8">
    <source>
        <dbReference type="PROSITE" id="PS50003"/>
    </source>
</evidence>
<evidence type="ECO:0000256" key="1">
    <source>
        <dbReference type="ARBA" id="ARBA00004496"/>
    </source>
</evidence>
<dbReference type="SUPFAM" id="SSF50729">
    <property type="entry name" value="PH domain-like"/>
    <property type="match status" value="1"/>
</dbReference>
<reference evidence="10" key="1">
    <citation type="submission" date="2021-05" db="EMBL/GenBank/DDBJ databases">
        <authorList>
            <person name="Alioto T."/>
            <person name="Alioto T."/>
            <person name="Gomez Garrido J."/>
        </authorList>
    </citation>
    <scope>NUCLEOTIDE SEQUENCE</scope>
</reference>
<evidence type="ECO:0000259" key="9">
    <source>
        <dbReference type="PROSITE" id="PS50010"/>
    </source>
</evidence>
<feature type="compositionally biased region" description="Polar residues" evidence="6">
    <location>
        <begin position="356"/>
        <end position="366"/>
    </location>
</feature>
<sequence length="958" mass="108772">MCDPLHNRELWRHSWHYSPFNVDTNWDNAETMNTSFKVPETKDKPNKNRPRSHSTAIDAWPGGLSAPHSTRTAPATPIRDLLNGSASTSEDNLPGGISKSSSTPLLDDPNPSWEWSQMNKAHDERIAPLLEAANQRHFSGYNVTESVLQKFRKSFSLRFYKKSSSNSSASSQPEPPHPTSKQYETQHSNDFEPPDSPPHTDQKFRFGPLIWRSSKERRKGKKASRNQKCNSGDSGIQIEMVGRGTGDSSESHDTDHLADEEILDDTDSPLVVRRRGPGLIYGSEGKASRPTSDVINQVLIDKLKTELQSRGLPRRHGQAVRRTHSDLGGQRLFHWDVCHSYRKMMSSPSPVKMRNQEYTSSGGESQAKTKKIRPHHTLRRSVSQPLGLNELSPLLRRKPIGSRTSNTLSDDDKPPSGNQGQTGSVCSDDELLSDSESSVTSLGDRKRGCGMDDDFVVLAEAVWDHIAMEPEELGFRAGDVIEVLDTMDRDWWWGTRGEASGWFPAAFVRLRVSQEDTVEDCLAALASGGSKTLRRRTSISLLSNDQVRSRVVRELINTERDFVKVLHDVSEGYLAECRRRSDMFSSEQIQTIFGNLEHILAFQSIFLEDLETKLDWEAPYKSCIGETFLKHKSGFRMYSEYCNSHPMAIATLQELYQHNNYSKFFEACRLMRGLIEIPLDGYLLTPVQRICKYPLQLAELLKYTKTDHPDYVKITEALEAMRDVAMLINERKRRMESLEKLAAWQQRVEGWEGEDLIETSSQLIHQGEVIRVTSGMWTNSITLFLFDHQLVYCKRDILKRNTHVYKARLNIDTSQIINLPDGKDPHLGVSVRHAIKVHCTDKDKWLLFCCRSNEDKTRWLASFEQERALVEQDREDGLEFAPAAKELARMSAARCHSSRPPVKHRSKRSSSQVSPNATMTPRSHSLGRRVGTWFNFGANKKNRTFTRAATLQTVVHPS</sequence>
<evidence type="ECO:0000256" key="6">
    <source>
        <dbReference type="SAM" id="MobiDB-lite"/>
    </source>
</evidence>
<dbReference type="CDD" id="cd00160">
    <property type="entry name" value="RhoGEF"/>
    <property type="match status" value="1"/>
</dbReference>
<dbReference type="PANTHER" id="PTHR47544:SF3">
    <property type="entry name" value="RHO GUANINE NUCLEOTIDE EXCHANGE FACTOR 4 ISOFORM X1"/>
    <property type="match status" value="1"/>
</dbReference>
<dbReference type="InterPro" id="IPR055251">
    <property type="entry name" value="SOS1_NGEF_PH"/>
</dbReference>
<evidence type="ECO:0000256" key="5">
    <source>
        <dbReference type="PROSITE-ProRule" id="PRU00192"/>
    </source>
</evidence>
<proteinExistence type="predicted"/>
<dbReference type="Pfam" id="PF22697">
    <property type="entry name" value="SOS1_NGEF_PH"/>
    <property type="match status" value="1"/>
</dbReference>
<dbReference type="PROSITE" id="PS50002">
    <property type="entry name" value="SH3"/>
    <property type="match status" value="1"/>
</dbReference>
<accession>A0A8D8WHC6</accession>
<dbReference type="SMART" id="SM00326">
    <property type="entry name" value="SH3"/>
    <property type="match status" value="1"/>
</dbReference>
<feature type="region of interest" description="Disordered" evidence="6">
    <location>
        <begin position="345"/>
        <end position="445"/>
    </location>
</feature>
<dbReference type="PANTHER" id="PTHR47544">
    <property type="entry name" value="RHO GUANINE NUCLEOTIDE EXCHANGE FACTOR 4"/>
    <property type="match status" value="1"/>
</dbReference>
<dbReference type="SMART" id="SM00233">
    <property type="entry name" value="PH"/>
    <property type="match status" value="1"/>
</dbReference>
<feature type="compositionally biased region" description="Basic residues" evidence="6">
    <location>
        <begin position="215"/>
        <end position="225"/>
    </location>
</feature>
<name>A0A8D8WHC6_9HEMI</name>
<dbReference type="SUPFAM" id="SSF50044">
    <property type="entry name" value="SH3-domain"/>
    <property type="match status" value="1"/>
</dbReference>
<feature type="domain" description="DH" evidence="9">
    <location>
        <begin position="547"/>
        <end position="731"/>
    </location>
</feature>
<comment type="subcellular location">
    <subcellularLocation>
        <location evidence="1">Cytoplasm</location>
    </subcellularLocation>
</comment>
<dbReference type="InterPro" id="IPR011993">
    <property type="entry name" value="PH-like_dom_sf"/>
</dbReference>
<feature type="compositionally biased region" description="Polar residues" evidence="6">
    <location>
        <begin position="909"/>
        <end position="923"/>
    </location>
</feature>
<dbReference type="EMBL" id="HBUF01196620">
    <property type="protein sequence ID" value="CAG6660272.1"/>
    <property type="molecule type" value="Transcribed_RNA"/>
</dbReference>
<feature type="compositionally biased region" description="Polar residues" evidence="6">
    <location>
        <begin position="179"/>
        <end position="188"/>
    </location>
</feature>
<dbReference type="InterPro" id="IPR001331">
    <property type="entry name" value="GDS_CDC24_CS"/>
</dbReference>
<dbReference type="InterPro" id="IPR035899">
    <property type="entry name" value="DBL_dom_sf"/>
</dbReference>
<protein>
    <submittedName>
        <fullName evidence="10">Spermatogenesis-associated protein 13</fullName>
    </submittedName>
</protein>
<dbReference type="Gene3D" id="2.30.30.40">
    <property type="entry name" value="SH3 Domains"/>
    <property type="match status" value="1"/>
</dbReference>
<keyword evidence="3" id="KW-0963">Cytoplasm</keyword>
<feature type="region of interest" description="Disordered" evidence="6">
    <location>
        <begin position="892"/>
        <end position="925"/>
    </location>
</feature>
<dbReference type="GO" id="GO:0035556">
    <property type="term" value="P:intracellular signal transduction"/>
    <property type="evidence" value="ECO:0007669"/>
    <property type="project" value="InterPro"/>
</dbReference>
<feature type="domain" description="PH" evidence="8">
    <location>
        <begin position="762"/>
        <end position="868"/>
    </location>
</feature>
<dbReference type="PROSITE" id="PS50003">
    <property type="entry name" value="PH_DOMAIN"/>
    <property type="match status" value="1"/>
</dbReference>
<dbReference type="PROSITE" id="PS50010">
    <property type="entry name" value="DH_2"/>
    <property type="match status" value="1"/>
</dbReference>
<dbReference type="InterPro" id="IPR001849">
    <property type="entry name" value="PH_domain"/>
</dbReference>
<dbReference type="GO" id="GO:0005085">
    <property type="term" value="F:guanyl-nucleotide exchange factor activity"/>
    <property type="evidence" value="ECO:0007669"/>
    <property type="project" value="UniProtKB-KW"/>
</dbReference>
<evidence type="ECO:0000256" key="4">
    <source>
        <dbReference type="ARBA" id="ARBA00022658"/>
    </source>
</evidence>
<dbReference type="Pfam" id="PF07653">
    <property type="entry name" value="SH3_2"/>
    <property type="match status" value="1"/>
</dbReference>
<evidence type="ECO:0000313" key="10">
    <source>
        <dbReference type="EMBL" id="CAG6660272.1"/>
    </source>
</evidence>
<feature type="domain" description="SH3" evidence="7">
    <location>
        <begin position="454"/>
        <end position="513"/>
    </location>
</feature>
<dbReference type="Pfam" id="PF00621">
    <property type="entry name" value="RhoGEF"/>
    <property type="match status" value="1"/>
</dbReference>
<feature type="region of interest" description="Disordered" evidence="6">
    <location>
        <begin position="163"/>
        <end position="255"/>
    </location>
</feature>
<dbReference type="PROSITE" id="PS00741">
    <property type="entry name" value="DH_1"/>
    <property type="match status" value="1"/>
</dbReference>
<dbReference type="InterPro" id="IPR000219">
    <property type="entry name" value="DH_dom"/>
</dbReference>
<evidence type="ECO:0000256" key="3">
    <source>
        <dbReference type="ARBA" id="ARBA00022490"/>
    </source>
</evidence>
<dbReference type="AlphaFoldDB" id="A0A8D8WHC6"/>
<keyword evidence="2 5" id="KW-0728">SH3 domain</keyword>
<organism evidence="10">
    <name type="scientific">Cacopsylla melanoneura</name>
    <dbReference type="NCBI Taxonomy" id="428564"/>
    <lineage>
        <taxon>Eukaryota</taxon>
        <taxon>Metazoa</taxon>
        <taxon>Ecdysozoa</taxon>
        <taxon>Arthropoda</taxon>
        <taxon>Hexapoda</taxon>
        <taxon>Insecta</taxon>
        <taxon>Pterygota</taxon>
        <taxon>Neoptera</taxon>
        <taxon>Paraneoptera</taxon>
        <taxon>Hemiptera</taxon>
        <taxon>Sternorrhyncha</taxon>
        <taxon>Psylloidea</taxon>
        <taxon>Psyllidae</taxon>
        <taxon>Psyllinae</taxon>
        <taxon>Cacopsylla</taxon>
    </lineage>
</organism>
<dbReference type="GO" id="GO:0005737">
    <property type="term" value="C:cytoplasm"/>
    <property type="evidence" value="ECO:0007669"/>
    <property type="project" value="UniProtKB-SubCell"/>
</dbReference>
<feature type="compositionally biased region" description="Basic residues" evidence="6">
    <location>
        <begin position="368"/>
        <end position="379"/>
    </location>
</feature>
<dbReference type="Gene3D" id="1.20.900.10">
    <property type="entry name" value="Dbl homology (DH) domain"/>
    <property type="match status" value="1"/>
</dbReference>
<dbReference type="SUPFAM" id="SSF48065">
    <property type="entry name" value="DBL homology domain (DH-domain)"/>
    <property type="match status" value="1"/>
</dbReference>
<evidence type="ECO:0000256" key="2">
    <source>
        <dbReference type="ARBA" id="ARBA00022443"/>
    </source>
</evidence>
<dbReference type="Gene3D" id="2.30.29.30">
    <property type="entry name" value="Pleckstrin-homology domain (PH domain)/Phosphotyrosine-binding domain (PTB)"/>
    <property type="match status" value="1"/>
</dbReference>